<dbReference type="Pfam" id="PF03466">
    <property type="entry name" value="LysR_substrate"/>
    <property type="match status" value="1"/>
</dbReference>
<keyword evidence="4" id="KW-0804">Transcription</keyword>
<dbReference type="GO" id="GO:0006351">
    <property type="term" value="P:DNA-templated transcription"/>
    <property type="evidence" value="ECO:0007669"/>
    <property type="project" value="TreeGrafter"/>
</dbReference>
<dbReference type="EMBL" id="CP036200">
    <property type="protein sequence ID" value="QBF83841.1"/>
    <property type="molecule type" value="Genomic_DNA"/>
</dbReference>
<proteinExistence type="inferred from homology"/>
<gene>
    <name evidence="6" type="ORF">EXU30_15005</name>
</gene>
<dbReference type="FunFam" id="1.10.10.10:FF:000001">
    <property type="entry name" value="LysR family transcriptional regulator"/>
    <property type="match status" value="1"/>
</dbReference>
<reference evidence="6 7" key="1">
    <citation type="submission" date="2019-02" db="EMBL/GenBank/DDBJ databases">
        <title>Shewanella sp. D4-2 isolated from Dokdo Island.</title>
        <authorList>
            <person name="Baek K."/>
        </authorList>
    </citation>
    <scope>NUCLEOTIDE SEQUENCE [LARGE SCALE GENOMIC DNA]</scope>
    <source>
        <strain evidence="6 7">D4-2</strain>
    </source>
</reference>
<evidence type="ECO:0000313" key="7">
    <source>
        <dbReference type="Proteomes" id="UP000291106"/>
    </source>
</evidence>
<organism evidence="6 7">
    <name type="scientific">Shewanella maritima</name>
    <dbReference type="NCBI Taxonomy" id="2520507"/>
    <lineage>
        <taxon>Bacteria</taxon>
        <taxon>Pseudomonadati</taxon>
        <taxon>Pseudomonadota</taxon>
        <taxon>Gammaproteobacteria</taxon>
        <taxon>Alteromonadales</taxon>
        <taxon>Shewanellaceae</taxon>
        <taxon>Shewanella</taxon>
    </lineage>
</organism>
<dbReference type="SUPFAM" id="SSF53850">
    <property type="entry name" value="Periplasmic binding protein-like II"/>
    <property type="match status" value="1"/>
</dbReference>
<evidence type="ECO:0000256" key="1">
    <source>
        <dbReference type="ARBA" id="ARBA00009437"/>
    </source>
</evidence>
<name>A0A411PJQ7_9GAMM</name>
<dbReference type="InterPro" id="IPR036390">
    <property type="entry name" value="WH_DNA-bd_sf"/>
</dbReference>
<dbReference type="InterPro" id="IPR000847">
    <property type="entry name" value="LysR_HTH_N"/>
</dbReference>
<dbReference type="Gene3D" id="3.40.190.290">
    <property type="match status" value="1"/>
</dbReference>
<dbReference type="PROSITE" id="PS50931">
    <property type="entry name" value="HTH_LYSR"/>
    <property type="match status" value="1"/>
</dbReference>
<dbReference type="OrthoDB" id="9786526at2"/>
<keyword evidence="2" id="KW-0805">Transcription regulation</keyword>
<evidence type="ECO:0000256" key="4">
    <source>
        <dbReference type="ARBA" id="ARBA00023163"/>
    </source>
</evidence>
<dbReference type="RefSeq" id="WP_130601357.1">
    <property type="nucleotide sequence ID" value="NZ_CP036200.1"/>
</dbReference>
<dbReference type="KEGG" id="smai:EXU30_15005"/>
<dbReference type="PANTHER" id="PTHR30537">
    <property type="entry name" value="HTH-TYPE TRANSCRIPTIONAL REGULATOR"/>
    <property type="match status" value="1"/>
</dbReference>
<dbReference type="CDD" id="cd08422">
    <property type="entry name" value="PBP2_CrgA_like"/>
    <property type="match status" value="1"/>
</dbReference>
<dbReference type="InterPro" id="IPR058163">
    <property type="entry name" value="LysR-type_TF_proteobact-type"/>
</dbReference>
<keyword evidence="7" id="KW-1185">Reference proteome</keyword>
<feature type="domain" description="HTH lysR-type" evidence="5">
    <location>
        <begin position="16"/>
        <end position="65"/>
    </location>
</feature>
<evidence type="ECO:0000313" key="6">
    <source>
        <dbReference type="EMBL" id="QBF83841.1"/>
    </source>
</evidence>
<dbReference type="AlphaFoldDB" id="A0A411PJQ7"/>
<keyword evidence="3" id="KW-0238">DNA-binding</keyword>
<evidence type="ECO:0000256" key="2">
    <source>
        <dbReference type="ARBA" id="ARBA00023015"/>
    </source>
</evidence>
<sequence length="296" mass="33331">MSQSREHKKFERLFLFSEVAKQLSFTEASANLGISRGYLSEQIKQLEQDFGRPLLVRSTRSVKLTEQGQQVLSSMGQVKSQLIDLERQIRHDHQTIAGDISITAPSQFTARFLLPICQQFHRQYPLVNFKIDTSYTQHDLNQSDFDIAFRATTTPPQNMVAKKLFDYRHVCCASPAYIAKHGAPQSVDDLAKHQCLTTSEQANWKLDGQAINVSGAIAINDNHMLKSLALDAQGIILVAEYLVDEELKSGQLQTVLTGCDTMQSSSYLLHPQLIHQSARLKLFIEFVQQQIGLHSS</sequence>
<dbReference type="InterPro" id="IPR005119">
    <property type="entry name" value="LysR_subst-bd"/>
</dbReference>
<evidence type="ECO:0000256" key="3">
    <source>
        <dbReference type="ARBA" id="ARBA00023125"/>
    </source>
</evidence>
<accession>A0A411PJQ7</accession>
<dbReference type="InterPro" id="IPR036388">
    <property type="entry name" value="WH-like_DNA-bd_sf"/>
</dbReference>
<dbReference type="GO" id="GO:0043565">
    <property type="term" value="F:sequence-specific DNA binding"/>
    <property type="evidence" value="ECO:0007669"/>
    <property type="project" value="TreeGrafter"/>
</dbReference>
<dbReference type="Gene3D" id="1.10.10.10">
    <property type="entry name" value="Winged helix-like DNA-binding domain superfamily/Winged helix DNA-binding domain"/>
    <property type="match status" value="1"/>
</dbReference>
<comment type="similarity">
    <text evidence="1">Belongs to the LysR transcriptional regulatory family.</text>
</comment>
<dbReference type="Proteomes" id="UP000291106">
    <property type="component" value="Chromosome"/>
</dbReference>
<dbReference type="PANTHER" id="PTHR30537:SF5">
    <property type="entry name" value="HTH-TYPE TRANSCRIPTIONAL ACTIVATOR TTDR-RELATED"/>
    <property type="match status" value="1"/>
</dbReference>
<evidence type="ECO:0000259" key="5">
    <source>
        <dbReference type="PROSITE" id="PS50931"/>
    </source>
</evidence>
<dbReference type="Pfam" id="PF00126">
    <property type="entry name" value="HTH_1"/>
    <property type="match status" value="1"/>
</dbReference>
<dbReference type="SUPFAM" id="SSF46785">
    <property type="entry name" value="Winged helix' DNA-binding domain"/>
    <property type="match status" value="1"/>
</dbReference>
<dbReference type="GO" id="GO:0003700">
    <property type="term" value="F:DNA-binding transcription factor activity"/>
    <property type="evidence" value="ECO:0007669"/>
    <property type="project" value="InterPro"/>
</dbReference>
<protein>
    <submittedName>
        <fullName evidence="6">LysR family transcriptional regulator</fullName>
    </submittedName>
</protein>